<dbReference type="PANTHER" id="PTHR35902:SF3">
    <property type="entry name" value="NPCBM-ASSOCIATED, NEW3 DOMAIN OF ALPHA-GALACTOSIDASE"/>
    <property type="match status" value="1"/>
</dbReference>
<reference evidence="2 3" key="1">
    <citation type="journal article" date="2014" name="PLoS Genet.">
        <title>Phylogenetically driven sequencing of extremely halophilic archaea reveals strategies for static and dynamic osmo-response.</title>
        <authorList>
            <person name="Becker E.A."/>
            <person name="Seitzer P.M."/>
            <person name="Tritt A."/>
            <person name="Larsen D."/>
            <person name="Krusor M."/>
            <person name="Yao A.I."/>
            <person name="Wu D."/>
            <person name="Madern D."/>
            <person name="Eisen J.A."/>
            <person name="Darling A.E."/>
            <person name="Facciotti M.T."/>
        </authorList>
    </citation>
    <scope>NUCLEOTIDE SEQUENCE [LARGE SCALE GENOMIC DNA]</scope>
    <source>
        <strain evidence="2 3">DSM 12281</strain>
    </source>
</reference>
<comment type="caution">
    <text evidence="2">The sequence shown here is derived from an EMBL/GenBank/DDBJ whole genome shotgun (WGS) entry which is preliminary data.</text>
</comment>
<protein>
    <recommendedName>
        <fullName evidence="4">Alpha-galactosidase NEW3 domain-containing protein</fullName>
    </recommendedName>
</protein>
<accession>L9ZZJ1</accession>
<evidence type="ECO:0000256" key="1">
    <source>
        <dbReference type="SAM" id="Phobius"/>
    </source>
</evidence>
<dbReference type="PATRIC" id="fig|1230458.4.peg.2456"/>
<keyword evidence="3" id="KW-1185">Reference proteome</keyword>
<proteinExistence type="predicted"/>
<gene>
    <name evidence="2" type="ORF">C484_12206</name>
</gene>
<dbReference type="OrthoDB" id="56770at2157"/>
<evidence type="ECO:0008006" key="4">
    <source>
        <dbReference type="Google" id="ProtNLM"/>
    </source>
</evidence>
<keyword evidence="1" id="KW-0472">Membrane</keyword>
<feature type="transmembrane region" description="Helical" evidence="1">
    <location>
        <begin position="512"/>
        <end position="534"/>
    </location>
</feature>
<sequence length="537" mass="56851">MSHGRRLPAVLFALGVVILGLLVVPAIGGALDRGEPNLEVYLPENEVSPGSVDTLELDVQNDAELTVGTGQEVLTARATTVELEDTGPFEAQSGETPVGPIQDGQIVSVPQQLEVPDDVEPGEYEVTVRVRYAYTSMVSDKAGVSQRLTASETHDVTVVVPDEPRFEITDVSTAVEPGASGPATISVTNTGTERANATQARLTGGTGVTIDGSTPEAPAEEIIGDLDPDESTTFSVDVGFDAALSSGEKPLEIQFSYRDTAGIEREPDLETARLSPSSEQSFSLSDIDDTLSVGYNGEITGTVTNDGPRAVDDAVLIVEPMSESLFIEDTRYALPALEAGESASFRYPTDVSGQADAGPRQLRFSVEFTASDGETTLEDGPISDRVVVDEQHDEFSLASINATVSQDGQSSIELELTNERQETLSSIDAKLYADDSLATANGNDAAFVPSLDPGESTTISFDVAASADAPVELHPVELDFEYETERGETIVSDVYQQPIEVEATETDDGGGFVGSLVSVMAVLTAVGLGLGFWWRRD</sequence>
<keyword evidence="1" id="KW-1133">Transmembrane helix</keyword>
<organism evidence="2 3">
    <name type="scientific">Natrialba taiwanensis DSM 12281</name>
    <dbReference type="NCBI Taxonomy" id="1230458"/>
    <lineage>
        <taxon>Archaea</taxon>
        <taxon>Methanobacteriati</taxon>
        <taxon>Methanobacteriota</taxon>
        <taxon>Stenosarchaea group</taxon>
        <taxon>Halobacteria</taxon>
        <taxon>Halobacteriales</taxon>
        <taxon>Natrialbaceae</taxon>
        <taxon>Natrialba</taxon>
    </lineage>
</organism>
<keyword evidence="1" id="KW-0812">Transmembrane</keyword>
<dbReference type="EMBL" id="AOIL01000042">
    <property type="protein sequence ID" value="ELY90987.1"/>
    <property type="molecule type" value="Genomic_DNA"/>
</dbReference>
<evidence type="ECO:0000313" key="3">
    <source>
        <dbReference type="Proteomes" id="UP000011648"/>
    </source>
</evidence>
<name>L9ZZJ1_9EURY</name>
<dbReference type="Proteomes" id="UP000011648">
    <property type="component" value="Unassembled WGS sequence"/>
</dbReference>
<dbReference type="PANTHER" id="PTHR35902">
    <property type="entry name" value="S-LAYER DOMAIN-LIKE PROTEIN-RELATED"/>
    <property type="match status" value="1"/>
</dbReference>
<dbReference type="STRING" id="1230458.C484_12206"/>
<dbReference type="AlphaFoldDB" id="L9ZZJ1"/>
<dbReference type="RefSeq" id="WP_006826168.1">
    <property type="nucleotide sequence ID" value="NZ_AOIL01000042.1"/>
</dbReference>
<evidence type="ECO:0000313" key="2">
    <source>
        <dbReference type="EMBL" id="ELY90987.1"/>
    </source>
</evidence>